<proteinExistence type="predicted"/>
<dbReference type="Proteomes" id="UP000018339">
    <property type="component" value="Unassembled WGS sequence"/>
</dbReference>
<evidence type="ECO:0000313" key="1">
    <source>
        <dbReference type="EMBL" id="ESU72852.1"/>
    </source>
</evidence>
<gene>
    <name evidence="1" type="ORF">T260_06315</name>
</gene>
<keyword evidence="2" id="KW-1185">Reference proteome</keyword>
<comment type="caution">
    <text evidence="1">The sequence shown here is derived from an EMBL/GenBank/DDBJ whole genome shotgun (WGS) entry which is preliminary data.</text>
</comment>
<accession>A0A7U9P6N3</accession>
<name>A0A7U9P6N3_GEOTM</name>
<dbReference type="AlphaFoldDB" id="A0A7U9P6N3"/>
<dbReference type="EMBL" id="AYSF01000035">
    <property type="protein sequence ID" value="ESU72852.1"/>
    <property type="molecule type" value="Genomic_DNA"/>
</dbReference>
<evidence type="ECO:0000313" key="2">
    <source>
        <dbReference type="Proteomes" id="UP000018339"/>
    </source>
</evidence>
<organism evidence="1 2">
    <name type="scientific">Geobacillus thermopakistaniensis (strain MAS1)</name>
    <dbReference type="NCBI Taxonomy" id="1408282"/>
    <lineage>
        <taxon>Bacteria</taxon>
        <taxon>Bacillati</taxon>
        <taxon>Bacillota</taxon>
        <taxon>Bacilli</taxon>
        <taxon>Bacillales</taxon>
        <taxon>Anoxybacillaceae</taxon>
        <taxon>Geobacillus</taxon>
    </lineage>
</organism>
<protein>
    <submittedName>
        <fullName evidence="1">Uncharacterized protein</fullName>
    </submittedName>
</protein>
<reference evidence="1 2" key="1">
    <citation type="journal article" date="2014" name="Genome Announc.">
        <title>Draft Genome Sequence of Geobacillus thermopakistaniensis Strain MAS1.</title>
        <authorList>
            <person name="Siddiqui M.A."/>
            <person name="Rashid N."/>
            <person name="Ayyampalayam S."/>
            <person name="Whitman W.B."/>
        </authorList>
    </citation>
    <scope>NUCLEOTIDE SEQUENCE [LARGE SCALE GENOMIC DNA]</scope>
    <source>
        <strain evidence="1 2">MAS1</strain>
    </source>
</reference>
<sequence>MPTITLRLGRHNPAKSVVWFDRAGQLLRLDGDVVRIENAVRFEHGDDVKSFFI</sequence>